<gene>
    <name evidence="15" type="ORF">AWM75_02750</name>
</gene>
<evidence type="ECO:0000256" key="2">
    <source>
        <dbReference type="ARBA" id="ARBA00022475"/>
    </source>
</evidence>
<keyword evidence="7 13" id="KW-1133">Transmembrane helix</keyword>
<dbReference type="HAMAP" id="MF_01916">
    <property type="entry name" value="Cardiolipin_synth_Cls"/>
    <property type="match status" value="1"/>
</dbReference>
<evidence type="ECO:0000256" key="1">
    <source>
        <dbReference type="ARBA" id="ARBA00004651"/>
    </source>
</evidence>
<dbReference type="InterPro" id="IPR027379">
    <property type="entry name" value="CLS_N"/>
</dbReference>
<dbReference type="InterPro" id="IPR025202">
    <property type="entry name" value="PLD-like_dom"/>
</dbReference>
<keyword evidence="9 13" id="KW-0472">Membrane</keyword>
<dbReference type="Proteomes" id="UP000062260">
    <property type="component" value="Chromosome"/>
</dbReference>
<dbReference type="InterPro" id="IPR022924">
    <property type="entry name" value="Cardiolipin_synthase"/>
</dbReference>
<feature type="transmembrane region" description="Helical" evidence="13">
    <location>
        <begin position="34"/>
        <end position="55"/>
    </location>
</feature>
<keyword evidence="6" id="KW-0677">Repeat</keyword>
<keyword evidence="5 13" id="KW-0812">Transmembrane</keyword>
<evidence type="ECO:0000256" key="13">
    <source>
        <dbReference type="HAMAP-Rule" id="MF_01916"/>
    </source>
</evidence>
<dbReference type="OrthoDB" id="9762009at2"/>
<keyword evidence="11 13" id="KW-1208">Phospholipid metabolism</keyword>
<comment type="similarity">
    <text evidence="13">Belongs to the phospholipase D family. Cardiolipin synthase subfamily.</text>
</comment>
<feature type="transmembrane region" description="Helical" evidence="13">
    <location>
        <begin position="6"/>
        <end position="25"/>
    </location>
</feature>
<dbReference type="PROSITE" id="PS50035">
    <property type="entry name" value="PLD"/>
    <property type="match status" value="2"/>
</dbReference>
<dbReference type="AlphaFoldDB" id="A0A120IAS5"/>
<keyword evidence="2 13" id="KW-1003">Cell membrane</keyword>
<dbReference type="EC" id="2.7.8.-" evidence="13 14"/>
<evidence type="ECO:0000256" key="5">
    <source>
        <dbReference type="ARBA" id="ARBA00022692"/>
    </source>
</evidence>
<dbReference type="SMART" id="SM00155">
    <property type="entry name" value="PLDc"/>
    <property type="match status" value="2"/>
</dbReference>
<evidence type="ECO:0000256" key="7">
    <source>
        <dbReference type="ARBA" id="ARBA00022989"/>
    </source>
</evidence>
<comment type="catalytic activity">
    <reaction evidence="13">
        <text>2 a 1,2-diacyl-sn-glycero-3-phospho-(1'-sn-glycerol) = a cardiolipin + glycerol</text>
        <dbReference type="Rhea" id="RHEA:31451"/>
        <dbReference type="ChEBI" id="CHEBI:17754"/>
        <dbReference type="ChEBI" id="CHEBI:62237"/>
        <dbReference type="ChEBI" id="CHEBI:64716"/>
    </reaction>
</comment>
<evidence type="ECO:0000256" key="11">
    <source>
        <dbReference type="ARBA" id="ARBA00023264"/>
    </source>
</evidence>
<feature type="active site" evidence="13">
    <location>
        <position position="221"/>
    </location>
</feature>
<dbReference type="FunFam" id="3.30.870.10:FF:000021">
    <property type="entry name" value="Cardiolipin synthase"/>
    <property type="match status" value="1"/>
</dbReference>
<evidence type="ECO:0000256" key="4">
    <source>
        <dbReference type="ARBA" id="ARBA00022679"/>
    </source>
</evidence>
<evidence type="ECO:0000313" key="16">
    <source>
        <dbReference type="Proteomes" id="UP000062260"/>
    </source>
</evidence>
<evidence type="ECO:0000313" key="15">
    <source>
        <dbReference type="EMBL" id="AMB98981.1"/>
    </source>
</evidence>
<keyword evidence="16" id="KW-1185">Reference proteome</keyword>
<dbReference type="FunFam" id="3.30.870.10:FF:000014">
    <property type="entry name" value="Cardiolipin synthase"/>
    <property type="match status" value="1"/>
</dbReference>
<dbReference type="Pfam" id="PF13091">
    <property type="entry name" value="PLDc_2"/>
    <property type="match status" value="2"/>
</dbReference>
<dbReference type="GO" id="GO:0032049">
    <property type="term" value="P:cardiolipin biosynthetic process"/>
    <property type="evidence" value="ECO:0007669"/>
    <property type="project" value="UniProtKB-UniRule"/>
</dbReference>
<dbReference type="EMBL" id="CP014163">
    <property type="protein sequence ID" value="AMB98981.1"/>
    <property type="molecule type" value="Genomic_DNA"/>
</dbReference>
<dbReference type="STRING" id="128944.AWM75_02750"/>
<dbReference type="KEGG" id="auh:AWM75_02750"/>
<dbReference type="NCBIfam" id="TIGR04265">
    <property type="entry name" value="bac_cardiolipin"/>
    <property type="match status" value="1"/>
</dbReference>
<dbReference type="CDD" id="cd09110">
    <property type="entry name" value="PLDc_CLS_1"/>
    <property type="match status" value="1"/>
</dbReference>
<dbReference type="Pfam" id="PF13396">
    <property type="entry name" value="PLDc_N"/>
    <property type="match status" value="1"/>
</dbReference>
<dbReference type="PANTHER" id="PTHR21248:SF22">
    <property type="entry name" value="PHOSPHOLIPASE D"/>
    <property type="match status" value="1"/>
</dbReference>
<protein>
    <recommendedName>
        <fullName evidence="13 14">Cardiolipin synthase</fullName>
        <shortName evidence="13">CL synthase</shortName>
        <ecNumber evidence="13 14">2.7.8.-</ecNumber>
    </recommendedName>
</protein>
<dbReference type="GO" id="GO:0008808">
    <property type="term" value="F:cardiolipin synthase activity"/>
    <property type="evidence" value="ECO:0007669"/>
    <property type="project" value="UniProtKB-UniRule"/>
</dbReference>
<keyword evidence="3 13" id="KW-0444">Lipid biosynthesis</keyword>
<keyword evidence="10 13" id="KW-0594">Phospholipid biosynthesis</keyword>
<reference evidence="16" key="2">
    <citation type="submission" date="2016-01" db="EMBL/GenBank/DDBJ databases">
        <title>Six Aerococcus type strain genome sequencing and assembly using PacBio and Illumina Hiseq.</title>
        <authorList>
            <person name="Carkaci D."/>
            <person name="Dargis R."/>
            <person name="Nielsen X.C."/>
            <person name="Skovgaard O."/>
            <person name="Fuursted K."/>
            <person name="Christensen J.J."/>
        </authorList>
    </citation>
    <scope>NUCLEOTIDE SEQUENCE [LARGE SCALE GENOMIC DNA]</scope>
    <source>
        <strain evidence="16">CCUG42038B</strain>
    </source>
</reference>
<feature type="active site" evidence="13">
    <location>
        <position position="223"/>
    </location>
</feature>
<reference evidence="15 16" key="1">
    <citation type="journal article" date="2016" name="Genome Announc.">
        <title>Complete Genome Sequences of Aerococcus christensenii CCUG 28831T, Aerococcus sanguinicola CCUG 43001T, Aerococcus urinae CCUG 36881T, Aerococcus urinaeequi CCUG 28094T, Aerococcus urinaehominis CCUG 42038 BT, and Aerococcus viridans CCUG 4311T.</title>
        <authorList>
            <person name="Carkaci D."/>
            <person name="Dargis R."/>
            <person name="Nielsen X.C."/>
            <person name="Skovgaard O."/>
            <person name="Fuursted K."/>
            <person name="Christensen J.J."/>
        </authorList>
    </citation>
    <scope>NUCLEOTIDE SEQUENCE [LARGE SCALE GENOMIC DNA]</scope>
    <source>
        <strain evidence="15 16">CCUG42038B</strain>
    </source>
</reference>
<comment type="function">
    <text evidence="12 13">Catalyzes the reversible phosphatidyl group transfer from one phosphatidylglycerol molecule to another to form cardiolipin (CL) (diphosphatidylglycerol) and glycerol.</text>
</comment>
<feature type="active site" evidence="13">
    <location>
        <position position="409"/>
    </location>
</feature>
<evidence type="ECO:0000256" key="12">
    <source>
        <dbReference type="ARBA" id="ARBA00057569"/>
    </source>
</evidence>
<evidence type="ECO:0000256" key="10">
    <source>
        <dbReference type="ARBA" id="ARBA00023209"/>
    </source>
</evidence>
<organism evidence="15 16">
    <name type="scientific">Aerococcus urinaehominis</name>
    <dbReference type="NCBI Taxonomy" id="128944"/>
    <lineage>
        <taxon>Bacteria</taxon>
        <taxon>Bacillati</taxon>
        <taxon>Bacillota</taxon>
        <taxon>Bacilli</taxon>
        <taxon>Lactobacillales</taxon>
        <taxon>Aerococcaceae</taxon>
        <taxon>Aerococcus</taxon>
    </lineage>
</organism>
<feature type="active site" evidence="13">
    <location>
        <position position="402"/>
    </location>
</feature>
<accession>A0A120IAS5</accession>
<dbReference type="RefSeq" id="WP_067977944.1">
    <property type="nucleotide sequence ID" value="NZ_CP014163.1"/>
</dbReference>
<dbReference type="SUPFAM" id="SSF56024">
    <property type="entry name" value="Phospholipase D/nuclease"/>
    <property type="match status" value="2"/>
</dbReference>
<dbReference type="GO" id="GO:0005886">
    <property type="term" value="C:plasma membrane"/>
    <property type="evidence" value="ECO:0007669"/>
    <property type="project" value="UniProtKB-SubCell"/>
</dbReference>
<keyword evidence="4 13" id="KW-0808">Transferase</keyword>
<evidence type="ECO:0000256" key="8">
    <source>
        <dbReference type="ARBA" id="ARBA00023098"/>
    </source>
</evidence>
<dbReference type="InterPro" id="IPR001736">
    <property type="entry name" value="PLipase_D/transphosphatidylase"/>
</dbReference>
<feature type="active site" evidence="13">
    <location>
        <position position="404"/>
    </location>
</feature>
<keyword evidence="8 13" id="KW-0443">Lipid metabolism</keyword>
<dbReference type="PANTHER" id="PTHR21248">
    <property type="entry name" value="CARDIOLIPIN SYNTHASE"/>
    <property type="match status" value="1"/>
</dbReference>
<dbReference type="InterPro" id="IPR030874">
    <property type="entry name" value="Cardiolipin_synth_Firmi"/>
</dbReference>
<feature type="active site" evidence="13">
    <location>
        <position position="228"/>
    </location>
</feature>
<name>A0A120IAS5_9LACT</name>
<proteinExistence type="inferred from homology"/>
<comment type="subcellular location">
    <subcellularLocation>
        <location evidence="1 13">Cell membrane</location>
        <topology evidence="1 13">Multi-pass membrane protein</topology>
    </subcellularLocation>
</comment>
<dbReference type="Gene3D" id="3.30.870.10">
    <property type="entry name" value="Endonuclease Chain A"/>
    <property type="match status" value="2"/>
</dbReference>
<evidence type="ECO:0000256" key="3">
    <source>
        <dbReference type="ARBA" id="ARBA00022516"/>
    </source>
</evidence>
<evidence type="ECO:0000256" key="14">
    <source>
        <dbReference type="NCBIfam" id="TIGR04265"/>
    </source>
</evidence>
<sequence>MAQYIYIGIMLLALVNTAVAIYTVFKEPRQISAIWAWLMVLILLPGLGFIIYYFLGRRISSERIFQLKNTEALGMMVHKDHFLDDHGNMRSLYKYEAGERELIKLLFQSDASILTDHNEVEVITDGYEKFDRLKADLRKAQHHIHIQYYIFEDDEVGKEILQILEEKARAGVEVRMLYDALGSRNLREKDLQDLRDAGGKTANFFGANNWIINFRLNYRNHRKIVVVDGEVGYIGGFNVAKEYIGKGPLGNWRDTHLRVTGNVVQALQSRFIIDWSATIKEASSDELIARYEPYFKEESDQGDTPMQIVSSGPDQTDEQIKMGYLKMISMAEKNVYIQSPYFIPDDSVYEAIKMAALSGVKIHIMFPCQPDHPFVYRASEYYLKELLDYGVHVYTYDDGFLHAKVTTVDDKVASVGTANYDIRSFRLNFEVNAFIYDEAVTQELNSRFHRDLEKSSQLDHDYFANQSNWTKFKQHFSRLLSPIL</sequence>
<dbReference type="CDD" id="cd09112">
    <property type="entry name" value="PLDc_CLS_2"/>
    <property type="match status" value="1"/>
</dbReference>
<evidence type="ECO:0000256" key="6">
    <source>
        <dbReference type="ARBA" id="ARBA00022737"/>
    </source>
</evidence>
<evidence type="ECO:0000256" key="9">
    <source>
        <dbReference type="ARBA" id="ARBA00023136"/>
    </source>
</evidence>